<dbReference type="Gene3D" id="3.20.20.80">
    <property type="entry name" value="Glycosidases"/>
    <property type="match status" value="1"/>
</dbReference>
<feature type="domain" description="Beta-mannosidase-like galactose-binding" evidence="9">
    <location>
        <begin position="21"/>
        <end position="192"/>
    </location>
</feature>
<keyword evidence="4" id="KW-0732">Signal</keyword>
<dbReference type="InterPro" id="IPR006102">
    <property type="entry name" value="Ig-like_GH2"/>
</dbReference>
<dbReference type="PANTHER" id="PTHR43730:SF1">
    <property type="entry name" value="BETA-MANNOSIDASE"/>
    <property type="match status" value="1"/>
</dbReference>
<evidence type="ECO:0000256" key="5">
    <source>
        <dbReference type="ARBA" id="ARBA00022801"/>
    </source>
</evidence>
<evidence type="ECO:0000313" key="11">
    <source>
        <dbReference type="Proteomes" id="UP000078454"/>
    </source>
</evidence>
<keyword evidence="6" id="KW-0326">Glycosidase</keyword>
<evidence type="ECO:0000259" key="9">
    <source>
        <dbReference type="Pfam" id="PF22666"/>
    </source>
</evidence>
<evidence type="ECO:0000259" key="7">
    <source>
        <dbReference type="Pfam" id="PF00703"/>
    </source>
</evidence>
<dbReference type="InterPro" id="IPR017853">
    <property type="entry name" value="GH"/>
</dbReference>
<keyword evidence="11" id="KW-1185">Reference proteome</keyword>
<dbReference type="GO" id="GO:0006516">
    <property type="term" value="P:glycoprotein catabolic process"/>
    <property type="evidence" value="ECO:0007669"/>
    <property type="project" value="TreeGrafter"/>
</dbReference>
<dbReference type="Pfam" id="PF02836">
    <property type="entry name" value="Glyco_hydro_2_C"/>
    <property type="match status" value="1"/>
</dbReference>
<dbReference type="InterPro" id="IPR054593">
    <property type="entry name" value="Beta-mannosidase-like_N2"/>
</dbReference>
<gene>
    <name evidence="10" type="ORF">A8708_06910</name>
</gene>
<dbReference type="AlphaFoldDB" id="A0A198AKU7"/>
<dbReference type="Gene3D" id="2.60.120.260">
    <property type="entry name" value="Galactose-binding domain-like"/>
    <property type="match status" value="1"/>
</dbReference>
<comment type="caution">
    <text evidence="10">The sequence shown here is derived from an EMBL/GenBank/DDBJ whole genome shotgun (WGS) entry which is preliminary data.</text>
</comment>
<evidence type="ECO:0000256" key="4">
    <source>
        <dbReference type="ARBA" id="ARBA00022729"/>
    </source>
</evidence>
<dbReference type="InterPro" id="IPR008979">
    <property type="entry name" value="Galactose-bd-like_sf"/>
</dbReference>
<dbReference type="InterPro" id="IPR036156">
    <property type="entry name" value="Beta-gal/glucu_dom_sf"/>
</dbReference>
<organism evidence="10 11">
    <name type="scientific">Paenibacillus oryzisoli</name>
    <dbReference type="NCBI Taxonomy" id="1850517"/>
    <lineage>
        <taxon>Bacteria</taxon>
        <taxon>Bacillati</taxon>
        <taxon>Bacillota</taxon>
        <taxon>Bacilli</taxon>
        <taxon>Bacillales</taxon>
        <taxon>Paenibacillaceae</taxon>
        <taxon>Paenibacillus</taxon>
    </lineage>
</organism>
<dbReference type="EC" id="3.2.1.25" evidence="3"/>
<dbReference type="Proteomes" id="UP000078454">
    <property type="component" value="Unassembled WGS sequence"/>
</dbReference>
<dbReference type="Pfam" id="PF22666">
    <property type="entry name" value="Glyco_hydro_2_N2"/>
    <property type="match status" value="1"/>
</dbReference>
<name>A0A198AKU7_9BACL</name>
<evidence type="ECO:0000256" key="2">
    <source>
        <dbReference type="ARBA" id="ARBA00007401"/>
    </source>
</evidence>
<dbReference type="InterPro" id="IPR006103">
    <property type="entry name" value="Glyco_hydro_2_cat"/>
</dbReference>
<protein>
    <recommendedName>
        <fullName evidence="3">beta-mannosidase</fullName>
        <ecNumber evidence="3">3.2.1.25</ecNumber>
    </recommendedName>
</protein>
<evidence type="ECO:0000313" key="10">
    <source>
        <dbReference type="EMBL" id="OAS21857.1"/>
    </source>
</evidence>
<dbReference type="Gene3D" id="2.60.40.10">
    <property type="entry name" value="Immunoglobulins"/>
    <property type="match status" value="1"/>
</dbReference>
<comment type="similarity">
    <text evidence="2">Belongs to the glycosyl hydrolase 2 family.</text>
</comment>
<dbReference type="STRING" id="1850517.A8708_06910"/>
<sequence length="777" mass="88384">MTKELCLDGQWKLVYFPQGEWQVHHPDELNSLDLPCINAQVPGNVELDLVRSGLLPEPFLGTNINELRPYELYEWWYSLTFTAPPTMAGKRTKLVFQGVDCCATYWLNGEELGSSDNMFIEVSLETTDSLLHDGENTLFVRLRSPIIEAGQRSTDAICYAQIPNGEQLFVRKAAHSFGWDIMPRAVSAGIWRSVSLVACEEHALTDLYFYTLSVDKSLSRAEIGLYYRVATDPAYFYHGLEIRVSGRSGASHFQLSRPVLFNVGSLTVSIENPLLWWPNGYGEAPLYEVTTELIHQGRVLASRTERIGIRHVQLIRTETTTVESGGEFLFKINHTPIMCKGSNWVPMDAFHSRDASRYEKALQLFSETGCNIVRCWGGNVYEDHAFFDFCDRHGLMVWQDFAMACAVYPQTPEFSESMRLEASAVVRKLRNHASLVLWCGDNECDEAYGWYGLPDPNVNSITRNLLPQVIQLHDPHRAYLPSSPYLSPEVIRSGNMNLAPERHLWGPRDYYKSSYYKTSNDHFISEIGYHGCPNLASIQKFIESDHLWPFNSKDEQWVAHATAISGYEGHNATRIQLMANQIKELFGAIPESLEDFILASQISQAEAKKFFIETARLKKWRKTGIIWWNMIDGWPQFSDAVVDYYYSKKLAFHYIQRSQVPVCIMIDEPASWHVRVAAGNDSRESAAGTYRIWDGDTNETLMEGSFTVEANGTTELGKIPISHAKQQLFLIQWNLNGRTYGNHYLLGFPALSLEAYKGWLPQIAAITNQFQADEIGR</sequence>
<evidence type="ECO:0000256" key="1">
    <source>
        <dbReference type="ARBA" id="ARBA00000829"/>
    </source>
</evidence>
<dbReference type="GO" id="GO:0004567">
    <property type="term" value="F:beta-mannosidase activity"/>
    <property type="evidence" value="ECO:0007669"/>
    <property type="project" value="UniProtKB-EC"/>
</dbReference>
<proteinExistence type="inferred from homology"/>
<dbReference type="EMBL" id="LYPB01000047">
    <property type="protein sequence ID" value="OAS21857.1"/>
    <property type="molecule type" value="Genomic_DNA"/>
</dbReference>
<dbReference type="InterPro" id="IPR013783">
    <property type="entry name" value="Ig-like_fold"/>
</dbReference>
<feature type="domain" description="Glycoside hydrolase family 2 immunoglobulin-like beta-sandwich" evidence="7">
    <location>
        <begin position="263"/>
        <end position="310"/>
    </location>
</feature>
<dbReference type="SUPFAM" id="SSF49303">
    <property type="entry name" value="beta-Galactosidase/glucuronidase domain"/>
    <property type="match status" value="1"/>
</dbReference>
<dbReference type="InterPro" id="IPR050887">
    <property type="entry name" value="Beta-mannosidase_GH2"/>
</dbReference>
<dbReference type="RefSeq" id="WP_068662321.1">
    <property type="nucleotide sequence ID" value="NZ_LYPB01000047.1"/>
</dbReference>
<comment type="catalytic activity">
    <reaction evidence="1">
        <text>Hydrolysis of terminal, non-reducing beta-D-mannose residues in beta-D-mannosides.</text>
        <dbReference type="EC" id="3.2.1.25"/>
    </reaction>
</comment>
<dbReference type="Pfam" id="PF00703">
    <property type="entry name" value="Glyco_hydro_2"/>
    <property type="match status" value="1"/>
</dbReference>
<keyword evidence="5" id="KW-0378">Hydrolase</keyword>
<dbReference type="OrthoDB" id="9801077at2"/>
<evidence type="ECO:0000259" key="8">
    <source>
        <dbReference type="Pfam" id="PF02836"/>
    </source>
</evidence>
<dbReference type="SUPFAM" id="SSF49785">
    <property type="entry name" value="Galactose-binding domain-like"/>
    <property type="match status" value="1"/>
</dbReference>
<accession>A0A198AKU7</accession>
<evidence type="ECO:0000256" key="6">
    <source>
        <dbReference type="ARBA" id="ARBA00023295"/>
    </source>
</evidence>
<dbReference type="PANTHER" id="PTHR43730">
    <property type="entry name" value="BETA-MANNOSIDASE"/>
    <property type="match status" value="1"/>
</dbReference>
<evidence type="ECO:0000256" key="3">
    <source>
        <dbReference type="ARBA" id="ARBA00012754"/>
    </source>
</evidence>
<dbReference type="SUPFAM" id="SSF51445">
    <property type="entry name" value="(Trans)glycosidases"/>
    <property type="match status" value="1"/>
</dbReference>
<dbReference type="GO" id="GO:0005975">
    <property type="term" value="P:carbohydrate metabolic process"/>
    <property type="evidence" value="ECO:0007669"/>
    <property type="project" value="InterPro"/>
</dbReference>
<feature type="domain" description="Glycoside hydrolase family 2 catalytic" evidence="8">
    <location>
        <begin position="329"/>
        <end position="446"/>
    </location>
</feature>
<reference evidence="10 11" key="1">
    <citation type="submission" date="2016-05" db="EMBL/GenBank/DDBJ databases">
        <title>Paenibacillus sp. 1ZS3-15 nov., isolated from the rhizosphere soil.</title>
        <authorList>
            <person name="Zhang X.X."/>
            <person name="Zhang J."/>
        </authorList>
    </citation>
    <scope>NUCLEOTIDE SEQUENCE [LARGE SCALE GENOMIC DNA]</scope>
    <source>
        <strain evidence="10 11">1ZS3-15</strain>
    </source>
</reference>